<evidence type="ECO:0000259" key="2">
    <source>
        <dbReference type="Pfam" id="PF24320"/>
    </source>
</evidence>
<proteinExistence type="predicted"/>
<keyword evidence="4" id="KW-1185">Reference proteome</keyword>
<dbReference type="GeneID" id="59286046"/>
<dbReference type="OrthoDB" id="64281at2759"/>
<feature type="compositionally biased region" description="Low complexity" evidence="1">
    <location>
        <begin position="445"/>
        <end position="466"/>
    </location>
</feature>
<evidence type="ECO:0000313" key="4">
    <source>
        <dbReference type="Proteomes" id="UP000578531"/>
    </source>
</evidence>
<evidence type="ECO:0000313" key="3">
    <source>
        <dbReference type="EMBL" id="KAF6237491.1"/>
    </source>
</evidence>
<name>A0A8H6FZ26_9LECA</name>
<feature type="region of interest" description="Disordered" evidence="1">
    <location>
        <begin position="548"/>
        <end position="597"/>
    </location>
</feature>
<reference evidence="3 4" key="1">
    <citation type="journal article" date="2020" name="Genomics">
        <title>Complete, high-quality genomes from long-read metagenomic sequencing of two wolf lichen thalli reveals enigmatic genome architecture.</title>
        <authorList>
            <person name="McKenzie S.K."/>
            <person name="Walston R.F."/>
            <person name="Allen J.L."/>
        </authorList>
    </citation>
    <scope>NUCLEOTIDE SEQUENCE [LARGE SCALE GENOMIC DNA]</scope>
    <source>
        <strain evidence="3">WasteWater2</strain>
    </source>
</reference>
<gene>
    <name evidence="3" type="ORF">HO173_004381</name>
</gene>
<dbReference type="InterPro" id="IPR055915">
    <property type="entry name" value="DUF7492"/>
</dbReference>
<feature type="region of interest" description="Disordered" evidence="1">
    <location>
        <begin position="445"/>
        <end position="521"/>
    </location>
</feature>
<evidence type="ECO:0000256" key="1">
    <source>
        <dbReference type="SAM" id="MobiDB-lite"/>
    </source>
</evidence>
<feature type="compositionally biased region" description="Polar residues" evidence="1">
    <location>
        <begin position="548"/>
        <end position="579"/>
    </location>
</feature>
<dbReference type="AlphaFoldDB" id="A0A8H6FZ26"/>
<accession>A0A8H6FZ26</accession>
<dbReference type="Proteomes" id="UP000578531">
    <property type="component" value="Unassembled WGS sequence"/>
</dbReference>
<comment type="caution">
    <text evidence="3">The sequence shown here is derived from an EMBL/GenBank/DDBJ whole genome shotgun (WGS) entry which is preliminary data.</text>
</comment>
<organism evidence="3 4">
    <name type="scientific">Letharia columbiana</name>
    <dbReference type="NCBI Taxonomy" id="112416"/>
    <lineage>
        <taxon>Eukaryota</taxon>
        <taxon>Fungi</taxon>
        <taxon>Dikarya</taxon>
        <taxon>Ascomycota</taxon>
        <taxon>Pezizomycotina</taxon>
        <taxon>Lecanoromycetes</taxon>
        <taxon>OSLEUM clade</taxon>
        <taxon>Lecanoromycetidae</taxon>
        <taxon>Lecanorales</taxon>
        <taxon>Lecanorineae</taxon>
        <taxon>Parmeliaceae</taxon>
        <taxon>Letharia</taxon>
    </lineage>
</organism>
<dbReference type="Pfam" id="PF24320">
    <property type="entry name" value="DUF7492"/>
    <property type="match status" value="1"/>
</dbReference>
<dbReference type="EMBL" id="JACCJC010000014">
    <property type="protein sequence ID" value="KAF6237491.1"/>
    <property type="molecule type" value="Genomic_DNA"/>
</dbReference>
<feature type="compositionally biased region" description="Low complexity" evidence="1">
    <location>
        <begin position="506"/>
        <end position="521"/>
    </location>
</feature>
<feature type="domain" description="DUF7492" evidence="2">
    <location>
        <begin position="40"/>
        <end position="304"/>
    </location>
</feature>
<sequence length="597" mass="60674">MGLALPMDATGPFERFQSSPMYSSAAAALAALVLLVAPTTAHSWVEEMDVIDPKTGLFTGTPGYCRNNTKRTAPNFSDPLMVHILPSLGQPAIEERDTIPALDTTGVYPNDTMCKRTQDAQYQADGSPRLQAAPGDLVALRYQENGHVTLPQNQPGKPLNRGLVYIYGTTQPKFPERFLDVFGQWNAEGSGGDRRGKLLATQPFDDGYCYQINGGNISTHRQAQFPHTANQLMGTNLWCQNDIALPTDIPTGVPYVLYWVWDWPTSMYGDPNLPKGKAELYTSCMDVDIVAKQGSKRRVKARQASSPASSSAADHLNSAAIPAYVSSLTASPAAAGASPAVSAQASPAPAGASSAVSAQASPADYNSTTNAGMASYIENAVSAAIVAEAPKVPLTVTVDIVESTVSPMTAGAAAATQPAAAPASAPGASPAYVAPAANQAASPAAAPASTPAASPASISPAATQPASPAPASAPPTATISTPAQAPAAAPSSMPPKSLDINPPILSASPSTPTSASTPGFSGTATPVVASPAVAATSVVAANIASGAATNSSSPVMASGASQNGTTAAKGQRGCTATTCKSKRQSKIFGNKSGGQRL</sequence>
<protein>
    <recommendedName>
        <fullName evidence="2">DUF7492 domain-containing protein</fullName>
    </recommendedName>
</protein>
<dbReference type="RefSeq" id="XP_037166815.1">
    <property type="nucleotide sequence ID" value="XM_037306305.1"/>
</dbReference>
<feature type="compositionally biased region" description="Low complexity" evidence="1">
    <location>
        <begin position="474"/>
        <end position="495"/>
    </location>
</feature>